<feature type="compositionally biased region" description="Basic and acidic residues" evidence="1">
    <location>
        <begin position="479"/>
        <end position="494"/>
    </location>
</feature>
<evidence type="ECO:0000313" key="3">
    <source>
        <dbReference type="Proteomes" id="UP000243459"/>
    </source>
</evidence>
<dbReference type="Gramene" id="ONK77310">
    <property type="protein sequence ID" value="ONK77310"/>
    <property type="gene ID" value="A4U43_C02F5220"/>
</dbReference>
<evidence type="ECO:0000256" key="1">
    <source>
        <dbReference type="SAM" id="MobiDB-lite"/>
    </source>
</evidence>
<accession>A0A5P1FL44</accession>
<feature type="region of interest" description="Disordered" evidence="1">
    <location>
        <begin position="207"/>
        <end position="228"/>
    </location>
</feature>
<evidence type="ECO:0000313" key="2">
    <source>
        <dbReference type="EMBL" id="ONK77310.1"/>
    </source>
</evidence>
<sequence length="628" mass="69231">MTAYVDQAYRGWSHEEIPRQDDSQEISTSQILDHDSISFGRFAYETSSWERRSIFTVNKCQEELEKFKNPGLVAKKKAYFEEHYKRIRAVKALQESQQMEMTLEYGGESSISSQAGEEEETGAQLENIGGAVADDVVLHPEEAPNEYHMKVVKDCSKSIEVQIAYSDTGLVVSDSGSCRNNFEECKEADNTICPPQVQHLDMDLTAHESSSVSIEEPEQQDLSDDDDRGVLRENTISAINIAPKIVSGEVISCLTNSKVGVVELKPSQRMVPKAIPSVRKYIDSVSVPKLKEPPVPARNGPKLESKTKPNIQKPSHGPKYPNIQKPSQGLKYPIQETTVKSGNGVSSIKATANKVSRNSKSTFVAYNGPLTEVRSNVTVPRPFSLATDKRATVPSGSREGKLKVISKSSNQKSSSAVKGKDVVNIQGISKGPAMTGSMKNGYSENKSHEEKKKSQILENQSTSLKMRGATVISSSMKNRRLEIKSGHEEKKKPVSWEQSTSLKGRGACVPGPVKARSLNLPPCGKFSSNSGADVRSNDSIKDNLRKEGRNQGRVTEVHKADTKIFTPPVAKLRTNTGTSNSAAAKVRTEMKKMASSWTNNSSCNMRKPRFGEQSLDGKKPRQEKPRWR</sequence>
<dbReference type="Proteomes" id="UP000243459">
    <property type="component" value="Chromosome 2"/>
</dbReference>
<feature type="compositionally biased region" description="Basic and acidic residues" evidence="1">
    <location>
        <begin position="615"/>
        <end position="628"/>
    </location>
</feature>
<name>A0A5P1FL44_ASPOF</name>
<dbReference type="EMBL" id="CM007382">
    <property type="protein sequence ID" value="ONK77310.1"/>
    <property type="molecule type" value="Genomic_DNA"/>
</dbReference>
<reference evidence="3" key="1">
    <citation type="journal article" date="2017" name="Nat. Commun.">
        <title>The asparagus genome sheds light on the origin and evolution of a young Y chromosome.</title>
        <authorList>
            <person name="Harkess A."/>
            <person name="Zhou J."/>
            <person name="Xu C."/>
            <person name="Bowers J.E."/>
            <person name="Van der Hulst R."/>
            <person name="Ayyampalayam S."/>
            <person name="Mercati F."/>
            <person name="Riccardi P."/>
            <person name="McKain M.R."/>
            <person name="Kakrana A."/>
            <person name="Tang H."/>
            <person name="Ray J."/>
            <person name="Groenendijk J."/>
            <person name="Arikit S."/>
            <person name="Mathioni S.M."/>
            <person name="Nakano M."/>
            <person name="Shan H."/>
            <person name="Telgmann-Rauber A."/>
            <person name="Kanno A."/>
            <person name="Yue Z."/>
            <person name="Chen H."/>
            <person name="Li W."/>
            <person name="Chen Y."/>
            <person name="Xu X."/>
            <person name="Zhang Y."/>
            <person name="Luo S."/>
            <person name="Chen H."/>
            <person name="Gao J."/>
            <person name="Mao Z."/>
            <person name="Pires J.C."/>
            <person name="Luo M."/>
            <person name="Kudrna D."/>
            <person name="Wing R.A."/>
            <person name="Meyers B.C."/>
            <person name="Yi K."/>
            <person name="Kong H."/>
            <person name="Lavrijsen P."/>
            <person name="Sunseri F."/>
            <person name="Falavigna A."/>
            <person name="Ye Y."/>
            <person name="Leebens-Mack J.H."/>
            <person name="Chen G."/>
        </authorList>
    </citation>
    <scope>NUCLEOTIDE SEQUENCE [LARGE SCALE GENOMIC DNA]</scope>
    <source>
        <strain evidence="3">cv. DH0086</strain>
    </source>
</reference>
<keyword evidence="3" id="KW-1185">Reference proteome</keyword>
<feature type="compositionally biased region" description="Low complexity" evidence="1">
    <location>
        <begin position="406"/>
        <end position="415"/>
    </location>
</feature>
<dbReference type="OMA" id="EADNTIC"/>
<feature type="compositionally biased region" description="Basic and acidic residues" evidence="1">
    <location>
        <begin position="445"/>
        <end position="455"/>
    </location>
</feature>
<feature type="compositionally biased region" description="Basic and acidic residues" evidence="1">
    <location>
        <begin position="535"/>
        <end position="562"/>
    </location>
</feature>
<gene>
    <name evidence="2" type="ORF">A4U43_C02F5220</name>
</gene>
<protein>
    <recommendedName>
        <fullName evidence="4">TPX2 C-terminal domain-containing protein</fullName>
    </recommendedName>
</protein>
<feature type="region of interest" description="Disordered" evidence="1">
    <location>
        <begin position="478"/>
        <end position="562"/>
    </location>
</feature>
<organism evidence="2 3">
    <name type="scientific">Asparagus officinalis</name>
    <name type="common">Garden asparagus</name>
    <dbReference type="NCBI Taxonomy" id="4686"/>
    <lineage>
        <taxon>Eukaryota</taxon>
        <taxon>Viridiplantae</taxon>
        <taxon>Streptophyta</taxon>
        <taxon>Embryophyta</taxon>
        <taxon>Tracheophyta</taxon>
        <taxon>Spermatophyta</taxon>
        <taxon>Magnoliopsida</taxon>
        <taxon>Liliopsida</taxon>
        <taxon>Asparagales</taxon>
        <taxon>Asparagaceae</taxon>
        <taxon>Asparagoideae</taxon>
        <taxon>Asparagus</taxon>
    </lineage>
</organism>
<feature type="region of interest" description="Disordered" evidence="1">
    <location>
        <begin position="289"/>
        <end position="327"/>
    </location>
</feature>
<dbReference type="AlphaFoldDB" id="A0A5P1FL44"/>
<feature type="compositionally biased region" description="Polar residues" evidence="1">
    <location>
        <begin position="595"/>
        <end position="604"/>
    </location>
</feature>
<dbReference type="PANTHER" id="PTHR47286:SF2">
    <property type="entry name" value="F3I6.9 PROTEIN"/>
    <property type="match status" value="1"/>
</dbReference>
<feature type="compositionally biased region" description="Acidic residues" evidence="1">
    <location>
        <begin position="215"/>
        <end position="227"/>
    </location>
</feature>
<evidence type="ECO:0008006" key="4">
    <source>
        <dbReference type="Google" id="ProtNLM"/>
    </source>
</evidence>
<proteinExistence type="predicted"/>
<dbReference type="PANTHER" id="PTHR47286">
    <property type="entry name" value="F3I6.9 PROTEIN"/>
    <property type="match status" value="1"/>
</dbReference>
<feature type="region of interest" description="Disordered" evidence="1">
    <location>
        <begin position="592"/>
        <end position="628"/>
    </location>
</feature>
<feature type="region of interest" description="Disordered" evidence="1">
    <location>
        <begin position="390"/>
        <end position="459"/>
    </location>
</feature>